<keyword evidence="1" id="KW-0808">Transferase</keyword>
<dbReference type="InterPro" id="IPR017441">
    <property type="entry name" value="Protein_kinase_ATP_BS"/>
</dbReference>
<dbReference type="OrthoDB" id="9779541at2"/>
<dbReference type="AlphaFoldDB" id="A0A511SVN1"/>
<reference evidence="8 9" key="1">
    <citation type="submission" date="2016-10" db="EMBL/GenBank/DDBJ databases">
        <authorList>
            <person name="Varghese N."/>
            <person name="Submissions S."/>
        </authorList>
    </citation>
    <scope>NUCLEOTIDE SEQUENCE [LARGE SCALE GENOMIC DNA]</scope>
    <source>
        <strain evidence="8 9">DSM 16525</strain>
    </source>
</reference>
<protein>
    <submittedName>
        <fullName evidence="8">Serine/threonine protein kinase</fullName>
    </submittedName>
</protein>
<evidence type="ECO:0000256" key="5">
    <source>
        <dbReference type="PROSITE-ProRule" id="PRU10141"/>
    </source>
</evidence>
<dbReference type="SUPFAM" id="SSF56112">
    <property type="entry name" value="Protein kinase-like (PK-like)"/>
    <property type="match status" value="1"/>
</dbReference>
<dbReference type="InterPro" id="IPR008266">
    <property type="entry name" value="Tyr_kinase_AS"/>
</dbReference>
<gene>
    <name evidence="7" type="ORF">MFU01_05590</name>
    <name evidence="8" type="ORF">SAMN05443572_101934</name>
</gene>
<feature type="domain" description="Protein kinase" evidence="6">
    <location>
        <begin position="16"/>
        <end position="287"/>
    </location>
</feature>
<evidence type="ECO:0000313" key="10">
    <source>
        <dbReference type="Proteomes" id="UP000321514"/>
    </source>
</evidence>
<dbReference type="PROSITE" id="PS00107">
    <property type="entry name" value="PROTEIN_KINASE_ATP"/>
    <property type="match status" value="1"/>
</dbReference>
<reference evidence="7 10" key="2">
    <citation type="submission" date="2019-07" db="EMBL/GenBank/DDBJ databases">
        <title>Whole genome shotgun sequence of Myxococcus fulvus NBRC 100333.</title>
        <authorList>
            <person name="Hosoyama A."/>
            <person name="Uohara A."/>
            <person name="Ohji S."/>
            <person name="Ichikawa N."/>
        </authorList>
    </citation>
    <scope>NUCLEOTIDE SEQUENCE [LARGE SCALE GENOMIC DNA]</scope>
    <source>
        <strain evidence="7 10">NBRC 100333</strain>
    </source>
</reference>
<keyword evidence="9" id="KW-1185">Reference proteome</keyword>
<dbReference type="GO" id="GO:0005524">
    <property type="term" value="F:ATP binding"/>
    <property type="evidence" value="ECO:0007669"/>
    <property type="project" value="UniProtKB-UniRule"/>
</dbReference>
<evidence type="ECO:0000313" key="7">
    <source>
        <dbReference type="EMBL" id="GEN05522.1"/>
    </source>
</evidence>
<name>A0A511SVN1_MYXFU</name>
<dbReference type="CDD" id="cd14014">
    <property type="entry name" value="STKc_PknB_like"/>
    <property type="match status" value="1"/>
</dbReference>
<dbReference type="InterPro" id="IPR011009">
    <property type="entry name" value="Kinase-like_dom_sf"/>
</dbReference>
<evidence type="ECO:0000313" key="9">
    <source>
        <dbReference type="Proteomes" id="UP000183760"/>
    </source>
</evidence>
<dbReference type="Proteomes" id="UP000321514">
    <property type="component" value="Unassembled WGS sequence"/>
</dbReference>
<dbReference type="Gene3D" id="1.10.510.10">
    <property type="entry name" value="Transferase(Phosphotransferase) domain 1"/>
    <property type="match status" value="1"/>
</dbReference>
<evidence type="ECO:0000313" key="8">
    <source>
        <dbReference type="EMBL" id="SET04432.1"/>
    </source>
</evidence>
<dbReference type="PANTHER" id="PTHR43289">
    <property type="entry name" value="MITOGEN-ACTIVATED PROTEIN KINASE KINASE KINASE 20-RELATED"/>
    <property type="match status" value="1"/>
</dbReference>
<comment type="caution">
    <text evidence="7">The sequence shown here is derived from an EMBL/GenBank/DDBJ whole genome shotgun (WGS) entry which is preliminary data.</text>
</comment>
<dbReference type="EMBL" id="BJXR01000009">
    <property type="protein sequence ID" value="GEN05522.1"/>
    <property type="molecule type" value="Genomic_DNA"/>
</dbReference>
<dbReference type="RefSeq" id="WP_046711119.1">
    <property type="nucleotide sequence ID" value="NZ_BJXR01000009.1"/>
</dbReference>
<keyword evidence="2 5" id="KW-0547">Nucleotide-binding</keyword>
<evidence type="ECO:0000256" key="2">
    <source>
        <dbReference type="ARBA" id="ARBA00022741"/>
    </source>
</evidence>
<keyword evidence="4 5" id="KW-0067">ATP-binding</keyword>
<proteinExistence type="predicted"/>
<feature type="binding site" evidence="5">
    <location>
        <position position="48"/>
    </location>
    <ligand>
        <name>ATP</name>
        <dbReference type="ChEBI" id="CHEBI:30616"/>
    </ligand>
</feature>
<sequence>MDVGGEEHWPRDCGRFELLSRLGRGGMAEVFLARVKEGPRAGERVALKRVRPERAHDDEAHEQLLHEAELARCLRHPHIVGFVEYGELRDGGYLALELVEGPDLGRVLAQCRKRRIELPIDISVLIVRQVLEALAHAHQATSTTGRPLGVVHCDVSPHNVLLSRTGEVKLADFGVARSRAGMTLDARRLGKQHYRSPELLAGEVSVAVDLWATAVLLYELLSLESPFPSGPGEEVESAIRGARVKPVRLHVPEVSDALALVLDRALAPHPAQRFGSAEQFARALSSLTDDRVATPLAVAAVVRGLMGPGA</sequence>
<evidence type="ECO:0000256" key="3">
    <source>
        <dbReference type="ARBA" id="ARBA00022777"/>
    </source>
</evidence>
<organism evidence="7 10">
    <name type="scientific">Myxococcus fulvus</name>
    <dbReference type="NCBI Taxonomy" id="33"/>
    <lineage>
        <taxon>Bacteria</taxon>
        <taxon>Pseudomonadati</taxon>
        <taxon>Myxococcota</taxon>
        <taxon>Myxococcia</taxon>
        <taxon>Myxococcales</taxon>
        <taxon>Cystobacterineae</taxon>
        <taxon>Myxococcaceae</taxon>
        <taxon>Myxococcus</taxon>
    </lineage>
</organism>
<dbReference type="PANTHER" id="PTHR43289:SF6">
    <property type="entry name" value="SERINE_THREONINE-PROTEIN KINASE NEKL-3"/>
    <property type="match status" value="1"/>
</dbReference>
<dbReference type="InterPro" id="IPR000719">
    <property type="entry name" value="Prot_kinase_dom"/>
</dbReference>
<dbReference type="GO" id="GO:0004674">
    <property type="term" value="F:protein serine/threonine kinase activity"/>
    <property type="evidence" value="ECO:0007669"/>
    <property type="project" value="UniProtKB-KW"/>
</dbReference>
<evidence type="ECO:0000259" key="6">
    <source>
        <dbReference type="PROSITE" id="PS50011"/>
    </source>
</evidence>
<keyword evidence="3 8" id="KW-0418">Kinase</keyword>
<dbReference type="Proteomes" id="UP000183760">
    <property type="component" value="Unassembled WGS sequence"/>
</dbReference>
<dbReference type="Gene3D" id="3.30.200.20">
    <property type="entry name" value="Phosphorylase Kinase, domain 1"/>
    <property type="match status" value="1"/>
</dbReference>
<dbReference type="EMBL" id="FOIB01000001">
    <property type="protein sequence ID" value="SET04432.1"/>
    <property type="molecule type" value="Genomic_DNA"/>
</dbReference>
<evidence type="ECO:0000256" key="4">
    <source>
        <dbReference type="ARBA" id="ARBA00022840"/>
    </source>
</evidence>
<dbReference type="PROSITE" id="PS00109">
    <property type="entry name" value="PROTEIN_KINASE_TYR"/>
    <property type="match status" value="1"/>
</dbReference>
<dbReference type="STRING" id="1334629.MFUL124B02_05625"/>
<keyword evidence="8" id="KW-0723">Serine/threonine-protein kinase</keyword>
<evidence type="ECO:0000256" key="1">
    <source>
        <dbReference type="ARBA" id="ARBA00022679"/>
    </source>
</evidence>
<accession>A0A511SVN1</accession>
<dbReference type="Pfam" id="PF00069">
    <property type="entry name" value="Pkinase"/>
    <property type="match status" value="1"/>
</dbReference>
<dbReference type="PROSITE" id="PS50011">
    <property type="entry name" value="PROTEIN_KINASE_DOM"/>
    <property type="match status" value="1"/>
</dbReference>